<dbReference type="CDD" id="cd00158">
    <property type="entry name" value="RHOD"/>
    <property type="match status" value="1"/>
</dbReference>
<dbReference type="SMART" id="SM00450">
    <property type="entry name" value="RHOD"/>
    <property type="match status" value="1"/>
</dbReference>
<dbReference type="GO" id="GO:0004792">
    <property type="term" value="F:thiosulfate-cyanide sulfurtransferase activity"/>
    <property type="evidence" value="ECO:0007669"/>
    <property type="project" value="TreeGrafter"/>
</dbReference>
<dbReference type="PROSITE" id="PS50206">
    <property type="entry name" value="RHODANESE_3"/>
    <property type="match status" value="1"/>
</dbReference>
<name>D1CBQ1_THET1</name>
<dbReference type="OrthoDB" id="1445766at2"/>
<accession>D1CBQ1</accession>
<evidence type="ECO:0000313" key="3">
    <source>
        <dbReference type="Proteomes" id="UP000000323"/>
    </source>
</evidence>
<feature type="domain" description="Rhodanese" evidence="1">
    <location>
        <begin position="29"/>
        <end position="118"/>
    </location>
</feature>
<dbReference type="InterPro" id="IPR001763">
    <property type="entry name" value="Rhodanese-like_dom"/>
</dbReference>
<dbReference type="PANTHER" id="PTHR44086:SF10">
    <property type="entry name" value="THIOSULFATE SULFURTRANSFERASE_RHODANESE-LIKE DOMAIN-CONTAINING PROTEIN 3"/>
    <property type="match status" value="1"/>
</dbReference>
<dbReference type="RefSeq" id="WP_012875251.1">
    <property type="nucleotide sequence ID" value="NC_013525.1"/>
</dbReference>
<dbReference type="eggNOG" id="COG0607">
    <property type="taxonomic scope" value="Bacteria"/>
</dbReference>
<dbReference type="PANTHER" id="PTHR44086">
    <property type="entry name" value="THIOSULFATE SULFURTRANSFERASE RDL2, MITOCHONDRIAL-RELATED"/>
    <property type="match status" value="1"/>
</dbReference>
<sequence>MPYRLAKDEEETQEPFDRIPPEEAYRMVESGEAVLIDVREQNEWDEGHMPKARHVPLQTFLSDPTKYVSPDQKVIFSCASGQRSAVAAEMAAAVGVRQAYNLEGGIKAWSEKGLPVEK</sequence>
<organism evidence="2 3">
    <name type="scientific">Thermobaculum terrenum (strain ATCC BAA-798 / CCMEE 7001 / YNP1)</name>
    <dbReference type="NCBI Taxonomy" id="525904"/>
    <lineage>
        <taxon>Bacteria</taxon>
        <taxon>Bacillati</taxon>
        <taxon>Chloroflexota</taxon>
        <taxon>Chloroflexia</taxon>
        <taxon>Candidatus Thermobaculales</taxon>
        <taxon>Candidatus Thermobaculaceae</taxon>
        <taxon>Thermobaculum</taxon>
    </lineage>
</organism>
<evidence type="ECO:0000259" key="1">
    <source>
        <dbReference type="PROSITE" id="PS50206"/>
    </source>
</evidence>
<dbReference type="SUPFAM" id="SSF52821">
    <property type="entry name" value="Rhodanese/Cell cycle control phosphatase"/>
    <property type="match status" value="1"/>
</dbReference>
<dbReference type="Gene3D" id="3.40.250.10">
    <property type="entry name" value="Rhodanese-like domain"/>
    <property type="match status" value="1"/>
</dbReference>
<dbReference type="Pfam" id="PF00581">
    <property type="entry name" value="Rhodanese"/>
    <property type="match status" value="1"/>
</dbReference>
<protein>
    <submittedName>
        <fullName evidence="2">Rhodanese domain protein</fullName>
    </submittedName>
</protein>
<dbReference type="EMBL" id="CP001825">
    <property type="protein sequence ID" value="ACZ42216.1"/>
    <property type="molecule type" value="Genomic_DNA"/>
</dbReference>
<reference evidence="3" key="1">
    <citation type="journal article" date="2010" name="Stand. Genomic Sci.">
        <title>Complete genome sequence of 'Thermobaculum terrenum' type strain (YNP1).</title>
        <authorList>
            <person name="Kiss H."/>
            <person name="Cleland D."/>
            <person name="Lapidus A."/>
            <person name="Lucas S."/>
            <person name="Glavina Del Rio T."/>
            <person name="Nolan M."/>
            <person name="Tice H."/>
            <person name="Han C."/>
            <person name="Goodwin L."/>
            <person name="Pitluck S."/>
            <person name="Liolios K."/>
            <person name="Ivanova N."/>
            <person name="Mavromatis K."/>
            <person name="Ovchinnikova G."/>
            <person name="Pati A."/>
            <person name="Chen A."/>
            <person name="Palaniappan K."/>
            <person name="Land M."/>
            <person name="Hauser L."/>
            <person name="Chang Y."/>
            <person name="Jeffries C."/>
            <person name="Lu M."/>
            <person name="Brettin T."/>
            <person name="Detter J."/>
            <person name="Goker M."/>
            <person name="Tindall B."/>
            <person name="Beck B."/>
            <person name="McDermott T."/>
            <person name="Woyke T."/>
            <person name="Bristow J."/>
            <person name="Eisen J."/>
            <person name="Markowitz V."/>
            <person name="Hugenholtz P."/>
            <person name="Kyrpides N."/>
            <person name="Klenk H."/>
            <person name="Cheng J."/>
        </authorList>
    </citation>
    <scope>NUCLEOTIDE SEQUENCE [LARGE SCALE GENOMIC DNA]</scope>
    <source>
        <strain evidence="3">ATCC BAA-798 / YNP1</strain>
    </source>
</reference>
<keyword evidence="3" id="KW-1185">Reference proteome</keyword>
<dbReference type="STRING" id="525904.Tter_1308"/>
<dbReference type="Proteomes" id="UP000000323">
    <property type="component" value="Chromosome 1"/>
</dbReference>
<dbReference type="InterPro" id="IPR036873">
    <property type="entry name" value="Rhodanese-like_dom_sf"/>
</dbReference>
<dbReference type="HOGENOM" id="CLU_089574_6_1_0"/>
<evidence type="ECO:0000313" key="2">
    <source>
        <dbReference type="EMBL" id="ACZ42216.1"/>
    </source>
</evidence>
<gene>
    <name evidence="2" type="ordered locus">Tter_1308</name>
</gene>
<dbReference type="KEGG" id="ttr:Tter_1308"/>
<proteinExistence type="predicted"/>
<dbReference type="AlphaFoldDB" id="D1CBQ1"/>